<evidence type="ECO:0000313" key="9">
    <source>
        <dbReference type="Proteomes" id="UP000077037"/>
    </source>
</evidence>
<accession>A0A157MPJ6</accession>
<protein>
    <submittedName>
        <fullName evidence="8">Membrane protein</fullName>
    </submittedName>
</protein>
<dbReference type="InterPro" id="IPR051791">
    <property type="entry name" value="Pra-immunoreactive"/>
</dbReference>
<dbReference type="PANTHER" id="PTHR36115">
    <property type="entry name" value="PROLINE-RICH ANTIGEN HOMOLOG-RELATED"/>
    <property type="match status" value="1"/>
</dbReference>
<keyword evidence="2" id="KW-1003">Cell membrane</keyword>
<keyword evidence="4 6" id="KW-1133">Transmembrane helix</keyword>
<dbReference type="OrthoDB" id="5298807at2"/>
<dbReference type="GO" id="GO:0005886">
    <property type="term" value="C:plasma membrane"/>
    <property type="evidence" value="ECO:0007669"/>
    <property type="project" value="UniProtKB-SubCell"/>
</dbReference>
<keyword evidence="5 6" id="KW-0472">Membrane</keyword>
<keyword evidence="3 6" id="KW-0812">Transmembrane</keyword>
<feature type="transmembrane region" description="Helical" evidence="6">
    <location>
        <begin position="99"/>
        <end position="119"/>
    </location>
</feature>
<feature type="transmembrane region" description="Helical" evidence="6">
    <location>
        <begin position="17"/>
        <end position="34"/>
    </location>
</feature>
<name>A0A157MPJ6_9BORD</name>
<dbReference type="EMBL" id="FKBS01000013">
    <property type="protein sequence ID" value="SAI10740.1"/>
    <property type="molecule type" value="Genomic_DNA"/>
</dbReference>
<evidence type="ECO:0000313" key="8">
    <source>
        <dbReference type="EMBL" id="SAI10740.1"/>
    </source>
</evidence>
<feature type="domain" description="RDD" evidence="7">
    <location>
        <begin position="11"/>
        <end position="159"/>
    </location>
</feature>
<organism evidence="8 9">
    <name type="scientific">Bordetella ansorpii</name>
    <dbReference type="NCBI Taxonomy" id="288768"/>
    <lineage>
        <taxon>Bacteria</taxon>
        <taxon>Pseudomonadati</taxon>
        <taxon>Pseudomonadota</taxon>
        <taxon>Betaproteobacteria</taxon>
        <taxon>Burkholderiales</taxon>
        <taxon>Alcaligenaceae</taxon>
        <taxon>Bordetella</taxon>
    </lineage>
</organism>
<feature type="transmembrane region" description="Helical" evidence="6">
    <location>
        <begin position="54"/>
        <end position="70"/>
    </location>
</feature>
<evidence type="ECO:0000256" key="1">
    <source>
        <dbReference type="ARBA" id="ARBA00004651"/>
    </source>
</evidence>
<evidence type="ECO:0000256" key="5">
    <source>
        <dbReference type="ARBA" id="ARBA00023136"/>
    </source>
</evidence>
<dbReference type="InterPro" id="IPR010432">
    <property type="entry name" value="RDD"/>
</dbReference>
<feature type="transmembrane region" description="Helical" evidence="6">
    <location>
        <begin position="125"/>
        <end position="146"/>
    </location>
</feature>
<dbReference type="Proteomes" id="UP000077037">
    <property type="component" value="Unassembled WGS sequence"/>
</dbReference>
<evidence type="ECO:0000256" key="4">
    <source>
        <dbReference type="ARBA" id="ARBA00022989"/>
    </source>
</evidence>
<evidence type="ECO:0000256" key="2">
    <source>
        <dbReference type="ARBA" id="ARBA00022475"/>
    </source>
</evidence>
<gene>
    <name evidence="8" type="ORF">SAMEA1982600_01322</name>
</gene>
<dbReference type="AlphaFoldDB" id="A0A157MPJ6"/>
<comment type="subcellular location">
    <subcellularLocation>
        <location evidence="1">Cell membrane</location>
        <topology evidence="1">Multi-pass membrane protein</topology>
    </subcellularLocation>
</comment>
<sequence>MITPQDLSATPSRARRFACMMYEGVLLFGVVFLADYLLDTLTQSRHALALRPQRQAWLFLVIGIYLVLCWRRGGQTLPMKTWHIRLVDRDGQRPGLGRLVWRYVLIWPPMLAVIGLISLGSSATGWRSVDMLVVVAPFVSFLWTWVDTDGQFLHDRLAGTRLRNAPPRQQAVTLKQG</sequence>
<dbReference type="RefSeq" id="WP_066410222.1">
    <property type="nucleotide sequence ID" value="NZ_FKBS01000013.1"/>
</dbReference>
<evidence type="ECO:0000259" key="7">
    <source>
        <dbReference type="Pfam" id="PF06271"/>
    </source>
</evidence>
<proteinExistence type="predicted"/>
<evidence type="ECO:0000256" key="3">
    <source>
        <dbReference type="ARBA" id="ARBA00022692"/>
    </source>
</evidence>
<dbReference type="PANTHER" id="PTHR36115:SF10">
    <property type="entry name" value="RDD DOMAIN-CONTAINING PROTEIN"/>
    <property type="match status" value="1"/>
</dbReference>
<reference evidence="8 9" key="1">
    <citation type="submission" date="2016-03" db="EMBL/GenBank/DDBJ databases">
        <authorList>
            <consortium name="Pathogen Informatics"/>
        </authorList>
    </citation>
    <scope>NUCLEOTIDE SEQUENCE [LARGE SCALE GENOMIC DNA]</scope>
    <source>
        <strain evidence="8 9">NCTC13364</strain>
    </source>
</reference>
<dbReference type="Pfam" id="PF06271">
    <property type="entry name" value="RDD"/>
    <property type="match status" value="1"/>
</dbReference>
<evidence type="ECO:0000256" key="6">
    <source>
        <dbReference type="SAM" id="Phobius"/>
    </source>
</evidence>